<comment type="caution">
    <text evidence="1">The sequence shown here is derived from an EMBL/GenBank/DDBJ whole genome shotgun (WGS) entry which is preliminary data.</text>
</comment>
<evidence type="ECO:0000313" key="1">
    <source>
        <dbReference type="EMBL" id="KKL26127.1"/>
    </source>
</evidence>
<reference evidence="1" key="1">
    <citation type="journal article" date="2015" name="Nature">
        <title>Complex archaea that bridge the gap between prokaryotes and eukaryotes.</title>
        <authorList>
            <person name="Spang A."/>
            <person name="Saw J.H."/>
            <person name="Jorgensen S.L."/>
            <person name="Zaremba-Niedzwiedzka K."/>
            <person name="Martijn J."/>
            <person name="Lind A.E."/>
            <person name="van Eijk R."/>
            <person name="Schleper C."/>
            <person name="Guy L."/>
            <person name="Ettema T.J."/>
        </authorList>
    </citation>
    <scope>NUCLEOTIDE SEQUENCE</scope>
</reference>
<gene>
    <name evidence="1" type="ORF">LCGC14_2398440</name>
</gene>
<organism evidence="1">
    <name type="scientific">marine sediment metagenome</name>
    <dbReference type="NCBI Taxonomy" id="412755"/>
    <lineage>
        <taxon>unclassified sequences</taxon>
        <taxon>metagenomes</taxon>
        <taxon>ecological metagenomes</taxon>
    </lineage>
</organism>
<accession>A0A0F9CI50</accession>
<dbReference type="AlphaFoldDB" id="A0A0F9CI50"/>
<protein>
    <submittedName>
        <fullName evidence="1">Uncharacterized protein</fullName>
    </submittedName>
</protein>
<dbReference type="EMBL" id="LAZR01035950">
    <property type="protein sequence ID" value="KKL26127.1"/>
    <property type="molecule type" value="Genomic_DNA"/>
</dbReference>
<sequence length="71" mass="7735">MSAPTDTCCSFMAILREPSSQCNIRISSGDIIAEDEGKLVSCDDDGDRLPPLNFCPWCRKEIAQDVVPSGE</sequence>
<name>A0A0F9CI50_9ZZZZ</name>
<proteinExistence type="predicted"/>